<dbReference type="EC" id="6.3.1.11" evidence="1"/>
<keyword evidence="1" id="KW-0436">Ligase</keyword>
<evidence type="ECO:0000313" key="1">
    <source>
        <dbReference type="EMBL" id="VTR59414.1"/>
    </source>
</evidence>
<proteinExistence type="predicted"/>
<name>A0A4U9WJ24_SERFO</name>
<organism evidence="1">
    <name type="scientific">Serratia fonticola</name>
    <dbReference type="NCBI Taxonomy" id="47917"/>
    <lineage>
        <taxon>Bacteria</taxon>
        <taxon>Pseudomonadati</taxon>
        <taxon>Pseudomonadota</taxon>
        <taxon>Gammaproteobacteria</taxon>
        <taxon>Enterobacterales</taxon>
        <taxon>Yersiniaceae</taxon>
        <taxon>Serratia</taxon>
    </lineage>
</organism>
<sequence>MQTNIVEVENFVQHNEERRSSTFQREVKKYLERYPLTQHIDVLLTDLNGSFRGKRIPVSGLG</sequence>
<gene>
    <name evidence="1" type="primary">puuA_7</name>
    <name evidence="1" type="ORF">NCTC12965_08033</name>
</gene>
<protein>
    <submittedName>
        <fullName evidence="1">Gamma-glutamylputrescine synthetase PuuA</fullName>
        <ecNumber evidence="1">6.3.1.11</ecNumber>
    </submittedName>
</protein>
<dbReference type="GO" id="GO:0034024">
    <property type="term" value="F:glutamate-putrescine ligase activity"/>
    <property type="evidence" value="ECO:0007669"/>
    <property type="project" value="UniProtKB-EC"/>
</dbReference>
<reference evidence="1" key="1">
    <citation type="submission" date="2019-05" db="EMBL/GenBank/DDBJ databases">
        <authorList>
            <consortium name="Pathogen Informatics"/>
        </authorList>
    </citation>
    <scope>NUCLEOTIDE SEQUENCE [LARGE SCALE GENOMIC DNA]</scope>
    <source>
        <strain evidence="1">NCTC12965</strain>
    </source>
</reference>
<accession>A0A4U9WJ24</accession>
<dbReference type="AlphaFoldDB" id="A0A4U9WJ24"/>
<dbReference type="EMBL" id="CABEEZ010000159">
    <property type="protein sequence ID" value="VTR59414.1"/>
    <property type="molecule type" value="Genomic_DNA"/>
</dbReference>